<organism evidence="1 2">
    <name type="scientific">Flammeovirga agarivorans</name>
    <dbReference type="NCBI Taxonomy" id="2726742"/>
    <lineage>
        <taxon>Bacteria</taxon>
        <taxon>Pseudomonadati</taxon>
        <taxon>Bacteroidota</taxon>
        <taxon>Cytophagia</taxon>
        <taxon>Cytophagales</taxon>
        <taxon>Flammeovirgaceae</taxon>
        <taxon>Flammeovirga</taxon>
    </lineage>
</organism>
<name>A0A7X8XZC3_9BACT</name>
<evidence type="ECO:0000313" key="1">
    <source>
        <dbReference type="EMBL" id="NLR94850.1"/>
    </source>
</evidence>
<dbReference type="RefSeq" id="WP_168885559.1">
    <property type="nucleotide sequence ID" value="NZ_JABAIL010000016.1"/>
</dbReference>
<proteinExistence type="predicted"/>
<sequence>MTGRYTIYGDVCAGGIGKKFPHWKVWGKLCLALSSQTWRKKNGRVVLHTDDPSKFDQELFDEIDTTWYEDFKENSKDIDTNTFWACGKLFAYKKASKGDSFIDADFIFWDKYPEKFKRSATNKINLTYVHADNGVYTGANAGIGCNAAFITFWDEEHLKEYIARSIAYMKKPFYGDRSWKGKNPIDPFKIIEMCYAEQGIMYETFTELGRPKEMFLENMLRESRQTSVTHIWGLKRIIENDYKQALDLVDLLYSRLLQDFPDKKSLWDSYREEGIEQCCSYFMQ</sequence>
<accession>A0A7X8XZC3</accession>
<dbReference type="Proteomes" id="UP000585050">
    <property type="component" value="Unassembled WGS sequence"/>
</dbReference>
<dbReference type="EMBL" id="JABAIL010000016">
    <property type="protein sequence ID" value="NLR94850.1"/>
    <property type="molecule type" value="Genomic_DNA"/>
</dbReference>
<protein>
    <submittedName>
        <fullName evidence="1">Uncharacterized protein</fullName>
    </submittedName>
</protein>
<reference evidence="1 2" key="1">
    <citation type="submission" date="2020-04" db="EMBL/GenBank/DDBJ databases">
        <title>Flammeovirga sp. SR4, a novel species isolated from seawater.</title>
        <authorList>
            <person name="Wang X."/>
        </authorList>
    </citation>
    <scope>NUCLEOTIDE SEQUENCE [LARGE SCALE GENOMIC DNA]</scope>
    <source>
        <strain evidence="1 2">SR4</strain>
    </source>
</reference>
<keyword evidence="2" id="KW-1185">Reference proteome</keyword>
<dbReference type="AlphaFoldDB" id="A0A7X8XZC3"/>
<comment type="caution">
    <text evidence="1">The sequence shown here is derived from an EMBL/GenBank/DDBJ whole genome shotgun (WGS) entry which is preliminary data.</text>
</comment>
<gene>
    <name evidence="1" type="ORF">HGP29_26835</name>
</gene>
<evidence type="ECO:0000313" key="2">
    <source>
        <dbReference type="Proteomes" id="UP000585050"/>
    </source>
</evidence>